<reference evidence="1 2" key="1">
    <citation type="submission" date="2024-07" db="EMBL/GenBank/DDBJ databases">
        <authorList>
            <person name="Akdeniz Z."/>
        </authorList>
    </citation>
    <scope>NUCLEOTIDE SEQUENCE [LARGE SCALE GENOMIC DNA]</scope>
</reference>
<proteinExistence type="predicted"/>
<evidence type="ECO:0000313" key="2">
    <source>
        <dbReference type="Proteomes" id="UP001642409"/>
    </source>
</evidence>
<protein>
    <submittedName>
        <fullName evidence="1">Hypothetical_protein</fullName>
    </submittedName>
</protein>
<sequence>MLQCQISCNNGIFEWNESNNNNTRVIYTLIKNLSHSLVDSNIIVLIQLPLQMFKVPTRLAQIKVREVISPQNSDTSSLPPVCGIKRQMLAVSKQRFCQTNYSESEDVLFPSMMQMLRDNTHAARVHMKHHNIQNNAGQNKNVSYFSVDE</sequence>
<evidence type="ECO:0000313" key="1">
    <source>
        <dbReference type="EMBL" id="CAL6011503.1"/>
    </source>
</evidence>
<keyword evidence="2" id="KW-1185">Reference proteome</keyword>
<accession>A0ABP1IAN8</accession>
<gene>
    <name evidence="1" type="ORF">HINF_LOCUS22854</name>
</gene>
<name>A0ABP1IAN8_9EUKA</name>
<dbReference type="Proteomes" id="UP001642409">
    <property type="component" value="Unassembled WGS sequence"/>
</dbReference>
<organism evidence="1 2">
    <name type="scientific">Hexamita inflata</name>
    <dbReference type="NCBI Taxonomy" id="28002"/>
    <lineage>
        <taxon>Eukaryota</taxon>
        <taxon>Metamonada</taxon>
        <taxon>Diplomonadida</taxon>
        <taxon>Hexamitidae</taxon>
        <taxon>Hexamitinae</taxon>
        <taxon>Hexamita</taxon>
    </lineage>
</organism>
<dbReference type="EMBL" id="CAXDID020000064">
    <property type="protein sequence ID" value="CAL6011503.1"/>
    <property type="molecule type" value="Genomic_DNA"/>
</dbReference>
<comment type="caution">
    <text evidence="1">The sequence shown here is derived from an EMBL/GenBank/DDBJ whole genome shotgun (WGS) entry which is preliminary data.</text>
</comment>